<dbReference type="SUPFAM" id="SSF51735">
    <property type="entry name" value="NAD(P)-binding Rossmann-fold domains"/>
    <property type="match status" value="1"/>
</dbReference>
<dbReference type="InterPro" id="IPR011032">
    <property type="entry name" value="GroES-like_sf"/>
</dbReference>
<accession>A0A9P3ER12</accession>
<proteinExistence type="predicted"/>
<evidence type="ECO:0000313" key="3">
    <source>
        <dbReference type="Proteomes" id="UP001043456"/>
    </source>
</evidence>
<sequence>MSALINSRISLCRNNVHPRVLPSVPACPRRKAKTVVPAVEKTPSLQPNEVLIKVHAVSLNYRDVGMLHGKYPVSVKDQGIPASDCAGEVVAVGSAVEKVSVGDRVSPVFDMKYLKDTDPQNEVAQLGGNIDGVLQQYAVFDENVLVHTPQHLSWEEAACITCAGTTAWNSLTMPIDQGRKLTALMLDKKLQDIAALAPDGAIDVINYRSHPDWEKEVLRRTNGRGVDIVLETVGGTSIKKSISSLAKRGVISWVGWNWTGSRKLWATSS</sequence>
<dbReference type="InterPro" id="IPR052711">
    <property type="entry name" value="Zinc_ADH-like"/>
</dbReference>
<dbReference type="Pfam" id="PF08240">
    <property type="entry name" value="ADH_N"/>
    <property type="match status" value="1"/>
</dbReference>
<dbReference type="OrthoDB" id="3509362at2759"/>
<dbReference type="GO" id="GO:0016491">
    <property type="term" value="F:oxidoreductase activity"/>
    <property type="evidence" value="ECO:0007669"/>
    <property type="project" value="InterPro"/>
</dbReference>
<dbReference type="Pfam" id="PF00107">
    <property type="entry name" value="ADH_zinc_N"/>
    <property type="match status" value="1"/>
</dbReference>
<comment type="caution">
    <text evidence="2">The sequence shown here is derived from an EMBL/GenBank/DDBJ whole genome shotgun (WGS) entry which is preliminary data.</text>
</comment>
<dbReference type="PANTHER" id="PTHR45033">
    <property type="match status" value="1"/>
</dbReference>
<dbReference type="SUPFAM" id="SSF50129">
    <property type="entry name" value="GroES-like"/>
    <property type="match status" value="1"/>
</dbReference>
<dbReference type="InterPro" id="IPR013154">
    <property type="entry name" value="ADH-like_N"/>
</dbReference>
<name>A0A9P3ER12_9EURO</name>
<dbReference type="CDD" id="cd08276">
    <property type="entry name" value="MDR7"/>
    <property type="match status" value="1"/>
</dbReference>
<protein>
    <recommendedName>
        <fullName evidence="1">Enoyl reductase (ER) domain-containing protein</fullName>
    </recommendedName>
</protein>
<dbReference type="PANTHER" id="PTHR45033:SF1">
    <property type="entry name" value="OXIDOREDUCTASE (EUROFUNG)"/>
    <property type="match status" value="1"/>
</dbReference>
<dbReference type="InterPro" id="IPR036291">
    <property type="entry name" value="NAD(P)-bd_dom_sf"/>
</dbReference>
<dbReference type="GeneID" id="67002269"/>
<dbReference type="RefSeq" id="XP_043155553.1">
    <property type="nucleotide sequence ID" value="XM_043299618.1"/>
</dbReference>
<dbReference type="Proteomes" id="UP001043456">
    <property type="component" value="Unassembled WGS sequence"/>
</dbReference>
<dbReference type="EMBL" id="BHVY01000002">
    <property type="protein sequence ID" value="GIJ84806.1"/>
    <property type="molecule type" value="Genomic_DNA"/>
</dbReference>
<dbReference type="Gene3D" id="3.90.180.10">
    <property type="entry name" value="Medium-chain alcohol dehydrogenases, catalytic domain"/>
    <property type="match status" value="1"/>
</dbReference>
<evidence type="ECO:0000259" key="1">
    <source>
        <dbReference type="SMART" id="SM00829"/>
    </source>
</evidence>
<dbReference type="AlphaFoldDB" id="A0A9P3ER12"/>
<keyword evidence="3" id="KW-1185">Reference proteome</keyword>
<dbReference type="SMART" id="SM00829">
    <property type="entry name" value="PKS_ER"/>
    <property type="match status" value="1"/>
</dbReference>
<organism evidence="2 3">
    <name type="scientific">Aspergillus pseudoviridinutans</name>
    <dbReference type="NCBI Taxonomy" id="1517512"/>
    <lineage>
        <taxon>Eukaryota</taxon>
        <taxon>Fungi</taxon>
        <taxon>Dikarya</taxon>
        <taxon>Ascomycota</taxon>
        <taxon>Pezizomycotina</taxon>
        <taxon>Eurotiomycetes</taxon>
        <taxon>Eurotiomycetidae</taxon>
        <taxon>Eurotiales</taxon>
        <taxon>Aspergillaceae</taxon>
        <taxon>Aspergillus</taxon>
        <taxon>Aspergillus subgen. Fumigati</taxon>
    </lineage>
</organism>
<dbReference type="InterPro" id="IPR020843">
    <property type="entry name" value="ER"/>
</dbReference>
<reference evidence="2 3" key="1">
    <citation type="submission" date="2018-10" db="EMBL/GenBank/DDBJ databases">
        <title>Pan-genome distribution and transcriptional activeness of fungal secondary metabolism genes in Aspergillus section Fumigati.</title>
        <authorList>
            <person name="Takahashi H."/>
            <person name="Umemura M."/>
            <person name="Ninomiya A."/>
            <person name="Kusuya Y."/>
            <person name="Urayama S."/>
            <person name="Shimizu M."/>
            <person name="Watanabe A."/>
            <person name="Kamei K."/>
            <person name="Yaguchi T."/>
            <person name="Hagiwara D."/>
        </authorList>
    </citation>
    <scope>NUCLEOTIDE SEQUENCE [LARGE SCALE GENOMIC DNA]</scope>
    <source>
        <strain evidence="2 3">IFM 55266</strain>
    </source>
</reference>
<gene>
    <name evidence="2" type="ORF">Asppvi_003657</name>
</gene>
<feature type="domain" description="Enoyl reductase (ER)" evidence="1">
    <location>
        <begin position="31"/>
        <end position="267"/>
    </location>
</feature>
<dbReference type="InterPro" id="IPR013149">
    <property type="entry name" value="ADH-like_C"/>
</dbReference>
<evidence type="ECO:0000313" key="2">
    <source>
        <dbReference type="EMBL" id="GIJ84806.1"/>
    </source>
</evidence>
<dbReference type="Gene3D" id="3.40.50.720">
    <property type="entry name" value="NAD(P)-binding Rossmann-like Domain"/>
    <property type="match status" value="2"/>
</dbReference>